<keyword evidence="2" id="KW-0677">Repeat</keyword>
<dbReference type="GO" id="GO:0005886">
    <property type="term" value="C:plasma membrane"/>
    <property type="evidence" value="ECO:0007669"/>
    <property type="project" value="TreeGrafter"/>
</dbReference>
<evidence type="ECO:0000313" key="7">
    <source>
        <dbReference type="Proteomes" id="UP001209878"/>
    </source>
</evidence>
<feature type="region of interest" description="Disordered" evidence="4">
    <location>
        <begin position="81"/>
        <end position="103"/>
    </location>
</feature>
<dbReference type="InterPro" id="IPR001478">
    <property type="entry name" value="PDZ"/>
</dbReference>
<evidence type="ECO:0000259" key="5">
    <source>
        <dbReference type="PROSITE" id="PS50106"/>
    </source>
</evidence>
<dbReference type="SUPFAM" id="SSF50156">
    <property type="entry name" value="PDZ domain-like"/>
    <property type="match status" value="1"/>
</dbReference>
<proteinExistence type="predicted"/>
<name>A0AAD9KTG3_RIDPI</name>
<comment type="caution">
    <text evidence="6">The sequence shown here is derived from an EMBL/GenBank/DDBJ whole genome shotgun (WGS) entry which is preliminary data.</text>
</comment>
<dbReference type="Proteomes" id="UP001209878">
    <property type="component" value="Unassembled WGS sequence"/>
</dbReference>
<dbReference type="Gene3D" id="2.30.42.10">
    <property type="match status" value="1"/>
</dbReference>
<dbReference type="EMBL" id="JAODUO010000663">
    <property type="protein sequence ID" value="KAK2176428.1"/>
    <property type="molecule type" value="Genomic_DNA"/>
</dbReference>
<dbReference type="InterPro" id="IPR051844">
    <property type="entry name" value="USH2_Complex_Protein"/>
</dbReference>
<evidence type="ECO:0000313" key="6">
    <source>
        <dbReference type="EMBL" id="KAK2176428.1"/>
    </source>
</evidence>
<dbReference type="AlphaFoldDB" id="A0AAD9KTG3"/>
<evidence type="ECO:0000256" key="1">
    <source>
        <dbReference type="ARBA" id="ARBA00004316"/>
    </source>
</evidence>
<protein>
    <recommendedName>
        <fullName evidence="5">PDZ domain-containing protein</fullName>
    </recommendedName>
</protein>
<evidence type="ECO:0000256" key="3">
    <source>
        <dbReference type="ARBA" id="ARBA00023273"/>
    </source>
</evidence>
<keyword evidence="3" id="KW-0966">Cell projection</keyword>
<dbReference type="Pfam" id="PF00595">
    <property type="entry name" value="PDZ"/>
    <property type="match status" value="1"/>
</dbReference>
<feature type="domain" description="PDZ" evidence="5">
    <location>
        <begin position="1"/>
        <end position="54"/>
    </location>
</feature>
<gene>
    <name evidence="6" type="ORF">NP493_663g03015</name>
</gene>
<keyword evidence="7" id="KW-1185">Reference proteome</keyword>
<dbReference type="PANTHER" id="PTHR23116:SF29">
    <property type="entry name" value="PDZ DOMAIN-CONTAINING PROTEIN 7"/>
    <property type="match status" value="1"/>
</dbReference>
<evidence type="ECO:0000256" key="2">
    <source>
        <dbReference type="ARBA" id="ARBA00022737"/>
    </source>
</evidence>
<sequence>MYGPTGAQGVYVTYVYEGGPAHQAGLQVHDKLLQVNGHDFTVVTHKKALEYIKRKPVLNMLVYRKGVPQLQKPQFQQFAQPAAPFQQYSPAPHSPQPQYQRGY</sequence>
<comment type="subcellular location">
    <subcellularLocation>
        <location evidence="1">Cell projection</location>
    </subcellularLocation>
</comment>
<reference evidence="6" key="1">
    <citation type="journal article" date="2023" name="Mol. Biol. Evol.">
        <title>Third-Generation Sequencing Reveals the Adaptive Role of the Epigenome in Three Deep-Sea Polychaetes.</title>
        <authorList>
            <person name="Perez M."/>
            <person name="Aroh O."/>
            <person name="Sun Y."/>
            <person name="Lan Y."/>
            <person name="Juniper S.K."/>
            <person name="Young C.R."/>
            <person name="Angers B."/>
            <person name="Qian P.Y."/>
        </authorList>
    </citation>
    <scope>NUCLEOTIDE SEQUENCE</scope>
    <source>
        <strain evidence="6">R07B-5</strain>
    </source>
</reference>
<evidence type="ECO:0000256" key="4">
    <source>
        <dbReference type="SAM" id="MobiDB-lite"/>
    </source>
</evidence>
<dbReference type="PANTHER" id="PTHR23116">
    <property type="entry name" value="PDZ DOMAIN CONTAINING WHIRLIN AND HARMONIN-RELATED"/>
    <property type="match status" value="1"/>
</dbReference>
<dbReference type="InterPro" id="IPR036034">
    <property type="entry name" value="PDZ_sf"/>
</dbReference>
<organism evidence="6 7">
    <name type="scientific">Ridgeia piscesae</name>
    <name type="common">Tubeworm</name>
    <dbReference type="NCBI Taxonomy" id="27915"/>
    <lineage>
        <taxon>Eukaryota</taxon>
        <taxon>Metazoa</taxon>
        <taxon>Spiralia</taxon>
        <taxon>Lophotrochozoa</taxon>
        <taxon>Annelida</taxon>
        <taxon>Polychaeta</taxon>
        <taxon>Sedentaria</taxon>
        <taxon>Canalipalpata</taxon>
        <taxon>Sabellida</taxon>
        <taxon>Siboglinidae</taxon>
        <taxon>Ridgeia</taxon>
    </lineage>
</organism>
<accession>A0AAD9KTG3</accession>
<feature type="compositionally biased region" description="Low complexity" evidence="4">
    <location>
        <begin position="81"/>
        <end position="91"/>
    </location>
</feature>
<dbReference type="GO" id="GO:0042995">
    <property type="term" value="C:cell projection"/>
    <property type="evidence" value="ECO:0007669"/>
    <property type="project" value="UniProtKB-SubCell"/>
</dbReference>
<dbReference type="SMART" id="SM00228">
    <property type="entry name" value="PDZ"/>
    <property type="match status" value="1"/>
</dbReference>
<dbReference type="PROSITE" id="PS50106">
    <property type="entry name" value="PDZ"/>
    <property type="match status" value="1"/>
</dbReference>